<sequence>MKPEILYHVAGAIRPIDEVKLANASYEAGFLGSKIPHYTELEQKALDSGVVKSLPVYDRIFNQEARHVKEVRLATECFKKQNTRSKLAREAAAERPETLGLSKGAKVRHEKKRLKLARINKRMRVIGQPIGTKTELDSRMGHESFDALYASTERNTVRVLPLKHEKRPPFERKLSPISLQLQKRDWSGQMRAQIVTQTPAGNAPEANTGTRYTEKLTPKSVSNMFESGAYVAQCHEGFTTFITLTFTPAQRHAIFGAMDEGINADGPFTPVEFERDTGDLIYGKDGPFTQLPKQPFKIIKPLDTSVGRETSRFLDGSKKMFHRGWYTEDGDYVPGQFKAKRSPFGPDREKADFHYMWVAESPMNEDGEPNPHVHLLLKWTVDKKYFKDWAKRLESLWGHGMAHIERIRQPKAASTYLIKAVGYAAKGDNADQGLIKGNRYSIARVSRAPSWETLASFEADNITAVIRELGYKLEQWKKPLQRTISRINKQKAQTVKASSIAKQQGKPEAHLKKLQSRIIRLEHAAKKTTQEMKSKQMHASSGNRFSITFDGNEAKERMDNFLMWAAGARGWSMTCRDVDCSDLKQEADDIYQEQYDYFLERRAYWRSVLAEPYIPEEPDEDEVNEWQSIKVDYLEGRLYNVCIA</sequence>
<dbReference type="EMBL" id="MG592573">
    <property type="protein sequence ID" value="AUR95193.1"/>
    <property type="molecule type" value="Genomic_DNA"/>
</dbReference>
<keyword evidence="3" id="KW-1185">Reference proteome</keyword>
<evidence type="ECO:0000259" key="1">
    <source>
        <dbReference type="Pfam" id="PF23343"/>
    </source>
</evidence>
<organism evidence="2 3">
    <name type="scientific">Vibrio phage 1.202.O._10N.222.45.E8</name>
    <dbReference type="NCBI Taxonomy" id="1881262"/>
    <lineage>
        <taxon>Viruses</taxon>
        <taxon>Duplodnaviria</taxon>
        <taxon>Heunggongvirae</taxon>
        <taxon>Uroviricota</taxon>
        <taxon>Caudoviricetes</taxon>
        <taxon>Peduoviridae</taxon>
        <taxon>Canoevirus</taxon>
        <taxon>Canoevirus canoe</taxon>
    </lineage>
</organism>
<name>A0A2I7RNF8_9CAUD</name>
<evidence type="ECO:0000313" key="2">
    <source>
        <dbReference type="EMBL" id="AUR95193.1"/>
    </source>
</evidence>
<protein>
    <submittedName>
        <fullName evidence="2">Coil containing protein</fullName>
    </submittedName>
</protein>
<evidence type="ECO:0000313" key="3">
    <source>
        <dbReference type="Proteomes" id="UP000266567"/>
    </source>
</evidence>
<proteinExistence type="predicted"/>
<reference evidence="2 3" key="1">
    <citation type="submission" date="2017-11" db="EMBL/GenBank/DDBJ databases">
        <title>A major lineage of nontailed dsDNA viruses as unrecognized killers of marine bacteria.</title>
        <authorList>
            <person name="Kauffman K.M."/>
            <person name="Hussain F.A."/>
            <person name="Yang J."/>
            <person name="Arevalo P."/>
            <person name="Brown J.M."/>
            <person name="Chang W.K."/>
            <person name="VanInsberghe D."/>
            <person name="Elsherbini J."/>
            <person name="Cutler M.B."/>
            <person name="Kelly L."/>
            <person name="Polz M.F."/>
        </authorList>
    </citation>
    <scope>NUCLEOTIDE SEQUENCE [LARGE SCALE GENOMIC DNA]</scope>
</reference>
<dbReference type="InterPro" id="IPR056906">
    <property type="entry name" value="ORF2/G2P_dom"/>
</dbReference>
<dbReference type="Pfam" id="PF23343">
    <property type="entry name" value="REP_ORF2-G2P"/>
    <property type="match status" value="1"/>
</dbReference>
<feature type="domain" description="Replication-associated protein ORF2/G2P" evidence="1">
    <location>
        <begin position="348"/>
        <end position="419"/>
    </location>
</feature>
<accession>A0A2I7RNF8</accession>
<dbReference type="Proteomes" id="UP000266567">
    <property type="component" value="Segment"/>
</dbReference>
<gene>
    <name evidence="2" type="ORF">NVP1202O_15</name>
</gene>